<dbReference type="InterPro" id="IPR013128">
    <property type="entry name" value="Peptidase_C1A"/>
</dbReference>
<protein>
    <recommendedName>
        <fullName evidence="5">Cathepsin propeptide inhibitor domain-containing protein</fullName>
    </recommendedName>
</protein>
<dbReference type="Pfam" id="PF08246">
    <property type="entry name" value="Inhibitor_I29"/>
    <property type="match status" value="1"/>
</dbReference>
<sequence>MQTFISTASMLFALLLAAHAEDEIDESHLSVVSAYEAFQAKFGRSEIRGSQSYEARLKIFAKRQAEVEAQNTRGGSWRAEVNEFADYTEDEFAGMLGYRRLGGWSTSQSSHPSPRKLQSARLIAESIDYRKLNSSSWVIRQGGCGACWAIAAIGAMETHAELCDKREPRRLSMHELIDCVPNPKNCGGPGGCVGSVFDLAFQYVQDLGLSYDE</sequence>
<dbReference type="GO" id="GO:0008234">
    <property type="term" value="F:cysteine-type peptidase activity"/>
    <property type="evidence" value="ECO:0007669"/>
    <property type="project" value="InterPro"/>
</dbReference>
<dbReference type="PANTHER" id="PTHR12411">
    <property type="entry name" value="CYSTEINE PROTEASE FAMILY C1-RELATED"/>
    <property type="match status" value="1"/>
</dbReference>
<dbReference type="SUPFAM" id="SSF54001">
    <property type="entry name" value="Cysteine proteinases"/>
    <property type="match status" value="1"/>
</dbReference>
<dbReference type="InterPro" id="IPR013201">
    <property type="entry name" value="Prot_inhib_I29"/>
</dbReference>
<proteinExistence type="inferred from homology"/>
<dbReference type="EMBL" id="CAJNNV010010829">
    <property type="protein sequence ID" value="CAE8599110.1"/>
    <property type="molecule type" value="Genomic_DNA"/>
</dbReference>
<evidence type="ECO:0000256" key="2">
    <source>
        <dbReference type="ARBA" id="ARBA00023145"/>
    </source>
</evidence>
<dbReference type="OrthoDB" id="5855924at2759"/>
<evidence type="ECO:0000313" key="7">
    <source>
        <dbReference type="Proteomes" id="UP000654075"/>
    </source>
</evidence>
<evidence type="ECO:0000256" key="1">
    <source>
        <dbReference type="ARBA" id="ARBA00008455"/>
    </source>
</evidence>
<keyword evidence="4" id="KW-0732">Signal</keyword>
<dbReference type="AlphaFoldDB" id="A0A813ELC9"/>
<dbReference type="PROSITE" id="PS00139">
    <property type="entry name" value="THIOL_PROTEASE_CYS"/>
    <property type="match status" value="1"/>
</dbReference>
<comment type="similarity">
    <text evidence="1">Belongs to the peptidase C1 family.</text>
</comment>
<dbReference type="OMA" id="CCQISST"/>
<dbReference type="GO" id="GO:0006508">
    <property type="term" value="P:proteolysis"/>
    <property type="evidence" value="ECO:0007669"/>
    <property type="project" value="InterPro"/>
</dbReference>
<comment type="caution">
    <text evidence="6">The sequence shown here is derived from an EMBL/GenBank/DDBJ whole genome shotgun (WGS) entry which is preliminary data.</text>
</comment>
<organism evidence="6 7">
    <name type="scientific">Polarella glacialis</name>
    <name type="common">Dinoflagellate</name>
    <dbReference type="NCBI Taxonomy" id="89957"/>
    <lineage>
        <taxon>Eukaryota</taxon>
        <taxon>Sar</taxon>
        <taxon>Alveolata</taxon>
        <taxon>Dinophyceae</taxon>
        <taxon>Suessiales</taxon>
        <taxon>Suessiaceae</taxon>
        <taxon>Polarella</taxon>
    </lineage>
</organism>
<evidence type="ECO:0000313" key="6">
    <source>
        <dbReference type="EMBL" id="CAE8599110.1"/>
    </source>
</evidence>
<evidence type="ECO:0000256" key="3">
    <source>
        <dbReference type="ARBA" id="ARBA00023157"/>
    </source>
</evidence>
<dbReference type="Proteomes" id="UP000654075">
    <property type="component" value="Unassembled WGS sequence"/>
</dbReference>
<evidence type="ECO:0000259" key="5">
    <source>
        <dbReference type="SMART" id="SM00848"/>
    </source>
</evidence>
<dbReference type="InterPro" id="IPR000668">
    <property type="entry name" value="Peptidase_C1A_C"/>
</dbReference>
<evidence type="ECO:0000256" key="4">
    <source>
        <dbReference type="SAM" id="SignalP"/>
    </source>
</evidence>
<dbReference type="Gene3D" id="1.10.287.2250">
    <property type="match status" value="1"/>
</dbReference>
<feature type="chain" id="PRO_5032289158" description="Cathepsin propeptide inhibitor domain-containing protein" evidence="4">
    <location>
        <begin position="21"/>
        <end position="213"/>
    </location>
</feature>
<dbReference type="Pfam" id="PF00112">
    <property type="entry name" value="Peptidase_C1"/>
    <property type="match status" value="1"/>
</dbReference>
<keyword evidence="7" id="KW-1185">Reference proteome</keyword>
<reference evidence="6" key="1">
    <citation type="submission" date="2021-02" db="EMBL/GenBank/DDBJ databases">
        <authorList>
            <person name="Dougan E. K."/>
            <person name="Rhodes N."/>
            <person name="Thang M."/>
            <person name="Chan C."/>
        </authorList>
    </citation>
    <scope>NUCLEOTIDE SEQUENCE</scope>
</reference>
<dbReference type="Gene3D" id="3.90.70.10">
    <property type="entry name" value="Cysteine proteinases"/>
    <property type="match status" value="1"/>
</dbReference>
<feature type="domain" description="Cathepsin propeptide inhibitor" evidence="5">
    <location>
        <begin position="35"/>
        <end position="92"/>
    </location>
</feature>
<keyword evidence="2" id="KW-0865">Zymogen</keyword>
<dbReference type="InterPro" id="IPR038765">
    <property type="entry name" value="Papain-like_cys_pep_sf"/>
</dbReference>
<keyword evidence="3" id="KW-1015">Disulfide bond</keyword>
<dbReference type="InterPro" id="IPR000169">
    <property type="entry name" value="Pept_cys_AS"/>
</dbReference>
<name>A0A813ELC9_POLGL</name>
<gene>
    <name evidence="6" type="ORF">PGLA1383_LOCUS17481</name>
</gene>
<accession>A0A813ELC9</accession>
<dbReference type="SMART" id="SM00848">
    <property type="entry name" value="Inhibitor_I29"/>
    <property type="match status" value="1"/>
</dbReference>
<feature type="signal peptide" evidence="4">
    <location>
        <begin position="1"/>
        <end position="20"/>
    </location>
</feature>